<comment type="catalytic activity">
    <reaction evidence="5">
        <text>a 2'-deoxyribonucleoside 5'-diphosphate + [thioredoxin]-disulfide + H2O = a ribonucleoside 5'-diphosphate + [thioredoxin]-dithiol</text>
        <dbReference type="Rhea" id="RHEA:23252"/>
        <dbReference type="Rhea" id="RHEA-COMP:10698"/>
        <dbReference type="Rhea" id="RHEA-COMP:10700"/>
        <dbReference type="ChEBI" id="CHEBI:15377"/>
        <dbReference type="ChEBI" id="CHEBI:29950"/>
        <dbReference type="ChEBI" id="CHEBI:50058"/>
        <dbReference type="ChEBI" id="CHEBI:57930"/>
        <dbReference type="ChEBI" id="CHEBI:73316"/>
        <dbReference type="EC" id="1.17.4.1"/>
    </reaction>
</comment>
<accession>A0ABT1SSI4</accession>
<sequence length="86" mass="9238">MKNYSYKTKGTCAREINFAIEDGKLHDVHFVGGCPGNTLALGKLLEDTDAQRAVDILKGNPCDQRGTSCADQLAQAVEQALAQEGQ</sequence>
<proteinExistence type="inferred from homology"/>
<organism evidence="7 8">
    <name type="scientific">Megasphaera massiliensis</name>
    <dbReference type="NCBI Taxonomy" id="1232428"/>
    <lineage>
        <taxon>Bacteria</taxon>
        <taxon>Bacillati</taxon>
        <taxon>Bacillota</taxon>
        <taxon>Negativicutes</taxon>
        <taxon>Veillonellales</taxon>
        <taxon>Veillonellaceae</taxon>
        <taxon>Megasphaera</taxon>
    </lineage>
</organism>
<dbReference type="RefSeq" id="WP_062412507.1">
    <property type="nucleotide sequence ID" value="NZ_JAJCIO010000017.1"/>
</dbReference>
<evidence type="ECO:0000259" key="6">
    <source>
        <dbReference type="Pfam" id="PF12637"/>
    </source>
</evidence>
<gene>
    <name evidence="7" type="ORF">NE675_07265</name>
</gene>
<evidence type="ECO:0000256" key="5">
    <source>
        <dbReference type="ARBA" id="ARBA00047754"/>
    </source>
</evidence>
<dbReference type="EC" id="1.17.4.1" evidence="2"/>
<dbReference type="Pfam" id="PF12637">
    <property type="entry name" value="TSCPD"/>
    <property type="match status" value="1"/>
</dbReference>
<evidence type="ECO:0000256" key="2">
    <source>
        <dbReference type="ARBA" id="ARBA00012274"/>
    </source>
</evidence>
<evidence type="ECO:0000313" key="7">
    <source>
        <dbReference type="EMBL" id="MCQ5342824.1"/>
    </source>
</evidence>
<dbReference type="InterPro" id="IPR023806">
    <property type="entry name" value="CHP03905"/>
</dbReference>
<evidence type="ECO:0000256" key="4">
    <source>
        <dbReference type="ARBA" id="ARBA00022741"/>
    </source>
</evidence>
<keyword evidence="8" id="KW-1185">Reference proteome</keyword>
<dbReference type="EMBL" id="JANGEW010000012">
    <property type="protein sequence ID" value="MCQ5342824.1"/>
    <property type="molecule type" value="Genomic_DNA"/>
</dbReference>
<feature type="domain" description="TSCPD" evidence="6">
    <location>
        <begin position="6"/>
        <end position="81"/>
    </location>
</feature>
<evidence type="ECO:0000256" key="3">
    <source>
        <dbReference type="ARBA" id="ARBA00022634"/>
    </source>
</evidence>
<reference evidence="7 8" key="1">
    <citation type="submission" date="2022-06" db="EMBL/GenBank/DDBJ databases">
        <title>Isolation of gut microbiota from human fecal samples.</title>
        <authorList>
            <person name="Pamer E.G."/>
            <person name="Barat B."/>
            <person name="Waligurski E."/>
            <person name="Medina S."/>
            <person name="Paddock L."/>
            <person name="Mostad J."/>
        </authorList>
    </citation>
    <scope>NUCLEOTIDE SEQUENCE [LARGE SCALE GENOMIC DNA]</scope>
    <source>
        <strain evidence="7 8">DFI.1.1</strain>
    </source>
</reference>
<comment type="similarity">
    <text evidence="1">Belongs to the ribonucleoside diphosphate reductase class-2 family.</text>
</comment>
<name>A0ABT1SSI4_9FIRM</name>
<dbReference type="InterPro" id="IPR024434">
    <property type="entry name" value="TSCPD_dom"/>
</dbReference>
<evidence type="ECO:0000313" key="8">
    <source>
        <dbReference type="Proteomes" id="UP001206692"/>
    </source>
</evidence>
<dbReference type="NCBIfam" id="TIGR03905">
    <property type="entry name" value="TIGR03905_4_Cys"/>
    <property type="match status" value="1"/>
</dbReference>
<comment type="caution">
    <text evidence="7">The sequence shown here is derived from an EMBL/GenBank/DDBJ whole genome shotgun (WGS) entry which is preliminary data.</text>
</comment>
<protein>
    <recommendedName>
        <fullName evidence="2">ribonucleoside-diphosphate reductase</fullName>
        <ecNumber evidence="2">1.17.4.1</ecNumber>
    </recommendedName>
</protein>
<evidence type="ECO:0000256" key="1">
    <source>
        <dbReference type="ARBA" id="ARBA00007405"/>
    </source>
</evidence>
<keyword evidence="3" id="KW-0237">DNA synthesis</keyword>
<keyword evidence="4" id="KW-0547">Nucleotide-binding</keyword>
<dbReference type="Proteomes" id="UP001206692">
    <property type="component" value="Unassembled WGS sequence"/>
</dbReference>